<accession>A0ACB9AKE7</accession>
<proteinExistence type="predicted"/>
<evidence type="ECO:0000313" key="1">
    <source>
        <dbReference type="EMBL" id="KAI3709961.1"/>
    </source>
</evidence>
<dbReference type="EMBL" id="CM042015">
    <property type="protein sequence ID" value="KAI3709961.1"/>
    <property type="molecule type" value="Genomic_DNA"/>
</dbReference>
<reference evidence="2" key="1">
    <citation type="journal article" date="2022" name="Mol. Ecol. Resour.">
        <title>The genomes of chicory, endive, great burdock and yacon provide insights into Asteraceae palaeo-polyploidization history and plant inulin production.</title>
        <authorList>
            <person name="Fan W."/>
            <person name="Wang S."/>
            <person name="Wang H."/>
            <person name="Wang A."/>
            <person name="Jiang F."/>
            <person name="Liu H."/>
            <person name="Zhao H."/>
            <person name="Xu D."/>
            <person name="Zhang Y."/>
        </authorList>
    </citation>
    <scope>NUCLEOTIDE SEQUENCE [LARGE SCALE GENOMIC DNA]</scope>
    <source>
        <strain evidence="2">cv. Punajuju</strain>
    </source>
</reference>
<keyword evidence="2" id="KW-1185">Reference proteome</keyword>
<gene>
    <name evidence="1" type="ORF">L2E82_39731</name>
</gene>
<organism evidence="1 2">
    <name type="scientific">Cichorium intybus</name>
    <name type="common">Chicory</name>
    <dbReference type="NCBI Taxonomy" id="13427"/>
    <lineage>
        <taxon>Eukaryota</taxon>
        <taxon>Viridiplantae</taxon>
        <taxon>Streptophyta</taxon>
        <taxon>Embryophyta</taxon>
        <taxon>Tracheophyta</taxon>
        <taxon>Spermatophyta</taxon>
        <taxon>Magnoliopsida</taxon>
        <taxon>eudicotyledons</taxon>
        <taxon>Gunneridae</taxon>
        <taxon>Pentapetalae</taxon>
        <taxon>asterids</taxon>
        <taxon>campanulids</taxon>
        <taxon>Asterales</taxon>
        <taxon>Asteraceae</taxon>
        <taxon>Cichorioideae</taxon>
        <taxon>Cichorieae</taxon>
        <taxon>Cichoriinae</taxon>
        <taxon>Cichorium</taxon>
    </lineage>
</organism>
<evidence type="ECO:0000313" key="2">
    <source>
        <dbReference type="Proteomes" id="UP001055811"/>
    </source>
</evidence>
<dbReference type="Proteomes" id="UP001055811">
    <property type="component" value="Linkage Group LG07"/>
</dbReference>
<name>A0ACB9AKE7_CICIN</name>
<protein>
    <submittedName>
        <fullName evidence="1">Uncharacterized protein</fullName>
    </submittedName>
</protein>
<reference evidence="1 2" key="2">
    <citation type="journal article" date="2022" name="Mol. Ecol. Resour.">
        <title>The genomes of chicory, endive, great burdock and yacon provide insights into Asteraceae paleo-polyploidization history and plant inulin production.</title>
        <authorList>
            <person name="Fan W."/>
            <person name="Wang S."/>
            <person name="Wang H."/>
            <person name="Wang A."/>
            <person name="Jiang F."/>
            <person name="Liu H."/>
            <person name="Zhao H."/>
            <person name="Xu D."/>
            <person name="Zhang Y."/>
        </authorList>
    </citation>
    <scope>NUCLEOTIDE SEQUENCE [LARGE SCALE GENOMIC DNA]</scope>
    <source>
        <strain evidence="2">cv. Punajuju</strain>
        <tissue evidence="1">Leaves</tissue>
    </source>
</reference>
<sequence length="91" mass="10260">MDISGGFDDDDSDLSRFPNLDPGSAGTYSSLDPQTPIHKTEISSRPRHSPKSPSFYLYSFSNWGWNQPQKRYCSSSHTLQVTDFDLIVLCI</sequence>
<comment type="caution">
    <text evidence="1">The sequence shown here is derived from an EMBL/GenBank/DDBJ whole genome shotgun (WGS) entry which is preliminary data.</text>
</comment>